<dbReference type="GO" id="GO:1901135">
    <property type="term" value="P:carbohydrate derivative metabolic process"/>
    <property type="evidence" value="ECO:0007669"/>
    <property type="project" value="InterPro"/>
</dbReference>
<reference evidence="11" key="3">
    <citation type="submission" date="2020-09" db="EMBL/GenBank/DDBJ databases">
        <title>Complete genome sequencing of Faecalibacillus intestinalis strain 14EGH31.</title>
        <authorList>
            <person name="Sakamoto M."/>
            <person name="Murakami T."/>
            <person name="Mori H."/>
        </authorList>
    </citation>
    <scope>NUCLEOTIDE SEQUENCE [LARGE SCALE GENOMIC DNA]</scope>
    <source>
        <strain evidence="11">14EGH31</strain>
    </source>
</reference>
<dbReference type="Proteomes" id="UP000593842">
    <property type="component" value="Chromosome"/>
</dbReference>
<dbReference type="Proteomes" id="UP001197827">
    <property type="component" value="Unassembled WGS sequence"/>
</dbReference>
<organism evidence="9 10">
    <name type="scientific">Faecalibacillus intestinalis</name>
    <dbReference type="NCBI Taxonomy" id="1982626"/>
    <lineage>
        <taxon>Bacteria</taxon>
        <taxon>Bacillati</taxon>
        <taxon>Bacillota</taxon>
        <taxon>Erysipelotrichia</taxon>
        <taxon>Erysipelotrichales</taxon>
        <taxon>Coprobacillaceae</taxon>
        <taxon>Faecalibacillus</taxon>
    </lineage>
</organism>
<evidence type="ECO:0000313" key="8">
    <source>
        <dbReference type="EMBL" id="MCQ5062032.1"/>
    </source>
</evidence>
<evidence type="ECO:0000313" key="11">
    <source>
        <dbReference type="Proteomes" id="UP000593842"/>
    </source>
</evidence>
<reference evidence="7" key="4">
    <citation type="submission" date="2021-10" db="EMBL/GenBank/DDBJ databases">
        <title>Collection of gut derived symbiotic bacterial strains cultured from healthy donors.</title>
        <authorList>
            <person name="Lin H."/>
            <person name="Littmann E."/>
            <person name="Kohout C."/>
            <person name="Pamer E.G."/>
        </authorList>
    </citation>
    <scope>NUCLEOTIDE SEQUENCE</scope>
    <source>
        <strain evidence="7">DFI.5.2</strain>
    </source>
</reference>
<dbReference type="Pfam" id="PF01380">
    <property type="entry name" value="SIS"/>
    <property type="match status" value="1"/>
</dbReference>
<dbReference type="KEGG" id="fit:Fi14EGH31_06310"/>
<evidence type="ECO:0000313" key="10">
    <source>
        <dbReference type="Proteomes" id="UP000240974"/>
    </source>
</evidence>
<proteinExistence type="predicted"/>
<evidence type="ECO:0000256" key="3">
    <source>
        <dbReference type="ARBA" id="ARBA00023163"/>
    </source>
</evidence>
<keyword evidence="3" id="KW-0804">Transcription</keyword>
<evidence type="ECO:0000256" key="1">
    <source>
        <dbReference type="ARBA" id="ARBA00023015"/>
    </source>
</evidence>
<dbReference type="InterPro" id="IPR046348">
    <property type="entry name" value="SIS_dom_sf"/>
</dbReference>
<evidence type="ECO:0000259" key="5">
    <source>
        <dbReference type="PROSITE" id="PS51464"/>
    </source>
</evidence>
<name>A0A2T3FYV7_9FIRM</name>
<dbReference type="GeneID" id="70579069"/>
<dbReference type="InterPro" id="IPR047640">
    <property type="entry name" value="RpiR-like"/>
</dbReference>
<keyword evidence="2" id="KW-0238">DNA-binding</keyword>
<keyword evidence="10" id="KW-1185">Reference proteome</keyword>
<dbReference type="Proteomes" id="UP000240974">
    <property type="component" value="Unassembled WGS sequence"/>
</dbReference>
<sequence length="248" mass="28635">MIFTYEQISKLNDTELIVYNYIVKNVGLVLKMNIRELAAQSHVSTATITRFCHKLDCDGFVEFKIELKRFNEINKMPEIDDEITMLNQFFDYSKGKEFNEHINQAVEYITDSNFIVCLGIGQSGSMARYAARFFSNVGYYSQYIDDPFYPAPTDQFEKCLLIAFSNSGETKEVIDQLRLYRGVQSKIISITNDSNSTIAKMSDLTIPYFIKKVILPNTKNISSQVPVVYIIERICRKLQTQKNLEILE</sequence>
<evidence type="ECO:0000313" key="6">
    <source>
        <dbReference type="EMBL" id="BCL56919.1"/>
    </source>
</evidence>
<dbReference type="SUPFAM" id="SSF53697">
    <property type="entry name" value="SIS domain"/>
    <property type="match status" value="1"/>
</dbReference>
<dbReference type="Proteomes" id="UP001204814">
    <property type="component" value="Unassembled WGS sequence"/>
</dbReference>
<feature type="domain" description="SIS" evidence="5">
    <location>
        <begin position="105"/>
        <end position="244"/>
    </location>
</feature>
<dbReference type="InterPro" id="IPR000281">
    <property type="entry name" value="HTH_RpiR"/>
</dbReference>
<dbReference type="Pfam" id="PF01418">
    <property type="entry name" value="HTH_6"/>
    <property type="match status" value="1"/>
</dbReference>
<reference evidence="6" key="2">
    <citation type="journal article" date="2020" name="Microbiol. Resour. Announc.">
        <title>Complete Genome Sequence of Faecalibacillus intestinalis JCM 34082, Isolated from Feces from a Healthy Japanese Female.</title>
        <authorList>
            <person name="Sakamoto M."/>
            <person name="Ikeyama N."/>
            <person name="Toyoda A."/>
            <person name="Murakami T."/>
            <person name="Mori H."/>
            <person name="Ohkuma M."/>
        </authorList>
    </citation>
    <scope>NUCLEOTIDE SEQUENCE</scope>
    <source>
        <strain evidence="6">14EGH31</strain>
    </source>
</reference>
<evidence type="ECO:0000313" key="7">
    <source>
        <dbReference type="EMBL" id="MCB8562673.1"/>
    </source>
</evidence>
<dbReference type="Gene3D" id="3.40.50.10490">
    <property type="entry name" value="Glucose-6-phosphate isomerase like protein, domain 1"/>
    <property type="match status" value="1"/>
</dbReference>
<reference evidence="8" key="5">
    <citation type="submission" date="2022-06" db="EMBL/GenBank/DDBJ databases">
        <title>Isolation of gut microbiota from human fecal samples.</title>
        <authorList>
            <person name="Pamer E.G."/>
            <person name="Barat B."/>
            <person name="Waligurski E."/>
            <person name="Medina S."/>
            <person name="Paddock L."/>
            <person name="Mostad J."/>
        </authorList>
    </citation>
    <scope>NUCLEOTIDE SEQUENCE</scope>
    <source>
        <strain evidence="8">DFI.6.24</strain>
    </source>
</reference>
<dbReference type="AlphaFoldDB" id="A0A2T3FYV7"/>
<dbReference type="EMBL" id="AP024085">
    <property type="protein sequence ID" value="BCL56919.1"/>
    <property type="molecule type" value="Genomic_DNA"/>
</dbReference>
<dbReference type="EMBL" id="JAJDKQ010000027">
    <property type="protein sequence ID" value="MCB8562673.1"/>
    <property type="molecule type" value="Genomic_DNA"/>
</dbReference>
<accession>A0A2T3FYV7</accession>
<dbReference type="PROSITE" id="PS51071">
    <property type="entry name" value="HTH_RPIR"/>
    <property type="match status" value="1"/>
</dbReference>
<dbReference type="InterPro" id="IPR036388">
    <property type="entry name" value="WH-like_DNA-bd_sf"/>
</dbReference>
<protein>
    <submittedName>
        <fullName evidence="6 9">Transcriptional regulator</fullName>
    </submittedName>
</protein>
<dbReference type="PROSITE" id="PS51464">
    <property type="entry name" value="SIS"/>
    <property type="match status" value="1"/>
</dbReference>
<dbReference type="InterPro" id="IPR001347">
    <property type="entry name" value="SIS_dom"/>
</dbReference>
<dbReference type="EMBL" id="JANGBO010000008">
    <property type="protein sequence ID" value="MCQ5062032.1"/>
    <property type="molecule type" value="Genomic_DNA"/>
</dbReference>
<dbReference type="InterPro" id="IPR035472">
    <property type="entry name" value="RpiR-like_SIS"/>
</dbReference>
<gene>
    <name evidence="9" type="ORF">C7U54_08575</name>
    <name evidence="6" type="ORF">Fi14EGH31_06310</name>
    <name evidence="7" type="ORF">LJD74_11815</name>
    <name evidence="8" type="ORF">NE542_09415</name>
</gene>
<dbReference type="GO" id="GO:0003677">
    <property type="term" value="F:DNA binding"/>
    <property type="evidence" value="ECO:0007669"/>
    <property type="project" value="UniProtKB-KW"/>
</dbReference>
<dbReference type="CDD" id="cd05013">
    <property type="entry name" value="SIS_RpiR"/>
    <property type="match status" value="1"/>
</dbReference>
<dbReference type="SUPFAM" id="SSF46689">
    <property type="entry name" value="Homeodomain-like"/>
    <property type="match status" value="1"/>
</dbReference>
<feature type="domain" description="HTH rpiR-type" evidence="4">
    <location>
        <begin position="1"/>
        <end position="74"/>
    </location>
</feature>
<dbReference type="GO" id="GO:0003700">
    <property type="term" value="F:DNA-binding transcription factor activity"/>
    <property type="evidence" value="ECO:0007669"/>
    <property type="project" value="InterPro"/>
</dbReference>
<evidence type="ECO:0000256" key="2">
    <source>
        <dbReference type="ARBA" id="ARBA00023125"/>
    </source>
</evidence>
<dbReference type="PANTHER" id="PTHR30514">
    <property type="entry name" value="GLUCOKINASE"/>
    <property type="match status" value="1"/>
</dbReference>
<dbReference type="InterPro" id="IPR009057">
    <property type="entry name" value="Homeodomain-like_sf"/>
</dbReference>
<evidence type="ECO:0000313" key="9">
    <source>
        <dbReference type="EMBL" id="PST40457.1"/>
    </source>
</evidence>
<dbReference type="PANTHER" id="PTHR30514:SF1">
    <property type="entry name" value="HTH-TYPE TRANSCRIPTIONAL REGULATOR HEXR-RELATED"/>
    <property type="match status" value="1"/>
</dbReference>
<dbReference type="GO" id="GO:0097367">
    <property type="term" value="F:carbohydrate derivative binding"/>
    <property type="evidence" value="ECO:0007669"/>
    <property type="project" value="InterPro"/>
</dbReference>
<reference evidence="9 10" key="1">
    <citation type="journal article" date="2019" name="Int. J. Syst. Evol. Microbiol.">
        <title>Faecalibacillus intestinalis gen. nov., sp. nov. and Faecalibacillus faecis sp. nov., isolated from human faeces.</title>
        <authorList>
            <person name="Seo B."/>
            <person name="Jeon K."/>
            <person name="Baek I."/>
            <person name="Lee Y.M."/>
            <person name="Baek K."/>
            <person name="Ko G."/>
        </authorList>
    </citation>
    <scope>NUCLEOTIDE SEQUENCE [LARGE SCALE GENOMIC DNA]</scope>
    <source>
        <strain evidence="9 10">SNUG30099</strain>
    </source>
</reference>
<keyword evidence="1" id="KW-0805">Transcription regulation</keyword>
<evidence type="ECO:0000259" key="4">
    <source>
        <dbReference type="PROSITE" id="PS51071"/>
    </source>
</evidence>
<dbReference type="RefSeq" id="WP_107030002.1">
    <property type="nucleotide sequence ID" value="NZ_AP024085.1"/>
</dbReference>
<dbReference type="EMBL" id="PYLQ01000011">
    <property type="protein sequence ID" value="PST40457.1"/>
    <property type="molecule type" value="Genomic_DNA"/>
</dbReference>
<dbReference type="Gene3D" id="1.10.10.10">
    <property type="entry name" value="Winged helix-like DNA-binding domain superfamily/Winged helix DNA-binding domain"/>
    <property type="match status" value="1"/>
</dbReference>